<protein>
    <submittedName>
        <fullName evidence="1">Uncharacterized protein</fullName>
    </submittedName>
</protein>
<proteinExistence type="predicted"/>
<accession>A0A4Z2DA80</accession>
<name>A0A4Z2DA80_SCHJA</name>
<organism evidence="1 2">
    <name type="scientific">Schistosoma japonicum</name>
    <name type="common">Blood fluke</name>
    <dbReference type="NCBI Taxonomy" id="6182"/>
    <lineage>
        <taxon>Eukaryota</taxon>
        <taxon>Metazoa</taxon>
        <taxon>Spiralia</taxon>
        <taxon>Lophotrochozoa</taxon>
        <taxon>Platyhelminthes</taxon>
        <taxon>Trematoda</taxon>
        <taxon>Digenea</taxon>
        <taxon>Strigeidida</taxon>
        <taxon>Schistosomatoidea</taxon>
        <taxon>Schistosomatidae</taxon>
        <taxon>Schistosoma</taxon>
    </lineage>
</organism>
<dbReference type="InterPro" id="IPR037138">
    <property type="entry name" value="His_deacetylse_dom_sf"/>
</dbReference>
<evidence type="ECO:0000313" key="2">
    <source>
        <dbReference type="Proteomes" id="UP000311919"/>
    </source>
</evidence>
<gene>
    <name evidence="1" type="ORF">EWB00_003204</name>
</gene>
<comment type="caution">
    <text evidence="1">The sequence shown here is derived from an EMBL/GenBank/DDBJ whole genome shotgun (WGS) entry which is preliminary data.</text>
</comment>
<sequence>MLKSMDTMKPVRLLLWFSVYCIESIDQLLSKPNELCAKELSTVTTESINPKCTHVIRLKIPLPITPLTTVINREDEHNSKESSSSLIIQYDSNMINLLTILYQIVLPISYEYEPDLICLLIGSNNIENRLITSNCLAQILYLLNGLGKVVLVHGYSINEFFSNYSIQSLQEMSISMESMQITPSTKMKQIIQLIMQQNQHRWKCLNCF</sequence>
<evidence type="ECO:0000313" key="1">
    <source>
        <dbReference type="EMBL" id="TNN13080.1"/>
    </source>
</evidence>
<reference evidence="1 2" key="1">
    <citation type="submission" date="2019-03" db="EMBL/GenBank/DDBJ databases">
        <title>An improved genome assembly of the fluke Schistosoma japonicum.</title>
        <authorList>
            <person name="Hu W."/>
            <person name="Luo F."/>
            <person name="Yin M."/>
            <person name="Mo X."/>
            <person name="Sun C."/>
            <person name="Wu Q."/>
            <person name="Zhu B."/>
            <person name="Xiang M."/>
            <person name="Wang J."/>
            <person name="Wang Y."/>
            <person name="Zhang T."/>
            <person name="Xu B."/>
            <person name="Zheng H."/>
            <person name="Feng Z."/>
        </authorList>
    </citation>
    <scope>NUCLEOTIDE SEQUENCE [LARGE SCALE GENOMIC DNA]</scope>
    <source>
        <strain evidence="1">HuSjv2</strain>
        <tissue evidence="1">Worms</tissue>
    </source>
</reference>
<dbReference type="Gene3D" id="3.40.800.20">
    <property type="entry name" value="Histone deacetylase domain"/>
    <property type="match status" value="1"/>
</dbReference>
<keyword evidence="2" id="KW-1185">Reference proteome</keyword>
<dbReference type="AlphaFoldDB" id="A0A4Z2DA80"/>
<dbReference type="EMBL" id="SKCS01000200">
    <property type="protein sequence ID" value="TNN13080.1"/>
    <property type="molecule type" value="Genomic_DNA"/>
</dbReference>
<dbReference type="OrthoDB" id="424012at2759"/>
<dbReference type="Proteomes" id="UP000311919">
    <property type="component" value="Unassembled WGS sequence"/>
</dbReference>